<dbReference type="AlphaFoldDB" id="A0A9Q1JXE0"/>
<name>A0A9Q1JXE0_9CARY</name>
<accession>A0A9Q1JXE0</accession>
<feature type="compositionally biased region" description="Low complexity" evidence="1">
    <location>
        <begin position="133"/>
        <end position="145"/>
    </location>
</feature>
<dbReference type="Proteomes" id="UP001153076">
    <property type="component" value="Unassembled WGS sequence"/>
</dbReference>
<dbReference type="EMBL" id="JAKOGI010000588">
    <property type="protein sequence ID" value="KAJ8432714.1"/>
    <property type="molecule type" value="Genomic_DNA"/>
</dbReference>
<sequence>MIRLPLRFGDKGKAKNVELDFLVVDVPTAYNIILGRPTPHKLQFEADDGSVGTMQGDQRTAWECYLDPHRPESPPRLLEVWSPHLSPHHSKEGRTLPFRGSGLQSRPVGTPRRSECRPRSSCPPRNQVLISLRPCGGSPCSPRGPSAEKGKRGKKGEYVPPTSATTTSSSVTLIGSEVLKQLELGGKIGCQEVPRACSGASWSFPCSLRNRSGGLRGTSDSLVTESLATSQLVSRLQGGGIPLLSFPLAGAGVEAAASSRLTSVRGHLFLPATGSLLRASSCAVPKGVPAMG</sequence>
<proteinExistence type="predicted"/>
<evidence type="ECO:0000313" key="2">
    <source>
        <dbReference type="EMBL" id="KAJ8432714.1"/>
    </source>
</evidence>
<reference evidence="2" key="1">
    <citation type="submission" date="2022-04" db="EMBL/GenBank/DDBJ databases">
        <title>Carnegiea gigantea Genome sequencing and assembly v2.</title>
        <authorList>
            <person name="Copetti D."/>
            <person name="Sanderson M.J."/>
            <person name="Burquez A."/>
            <person name="Wojciechowski M.F."/>
        </authorList>
    </citation>
    <scope>NUCLEOTIDE SEQUENCE</scope>
    <source>
        <strain evidence="2">SGP5-SGP5p</strain>
        <tissue evidence="2">Aerial part</tissue>
    </source>
</reference>
<keyword evidence="3" id="KW-1185">Reference proteome</keyword>
<feature type="region of interest" description="Disordered" evidence="1">
    <location>
        <begin position="85"/>
        <end position="169"/>
    </location>
</feature>
<evidence type="ECO:0000256" key="1">
    <source>
        <dbReference type="SAM" id="MobiDB-lite"/>
    </source>
</evidence>
<evidence type="ECO:0000313" key="3">
    <source>
        <dbReference type="Proteomes" id="UP001153076"/>
    </source>
</evidence>
<gene>
    <name evidence="2" type="ORF">Cgig2_001932</name>
</gene>
<protein>
    <submittedName>
        <fullName evidence="2">Uncharacterized protein</fullName>
    </submittedName>
</protein>
<comment type="caution">
    <text evidence="2">The sequence shown here is derived from an EMBL/GenBank/DDBJ whole genome shotgun (WGS) entry which is preliminary data.</text>
</comment>
<dbReference type="OrthoDB" id="2919534at2759"/>
<organism evidence="2 3">
    <name type="scientific">Carnegiea gigantea</name>
    <dbReference type="NCBI Taxonomy" id="171969"/>
    <lineage>
        <taxon>Eukaryota</taxon>
        <taxon>Viridiplantae</taxon>
        <taxon>Streptophyta</taxon>
        <taxon>Embryophyta</taxon>
        <taxon>Tracheophyta</taxon>
        <taxon>Spermatophyta</taxon>
        <taxon>Magnoliopsida</taxon>
        <taxon>eudicotyledons</taxon>
        <taxon>Gunneridae</taxon>
        <taxon>Pentapetalae</taxon>
        <taxon>Caryophyllales</taxon>
        <taxon>Cactineae</taxon>
        <taxon>Cactaceae</taxon>
        <taxon>Cactoideae</taxon>
        <taxon>Echinocereeae</taxon>
        <taxon>Carnegiea</taxon>
    </lineage>
</organism>